<dbReference type="SUPFAM" id="SSF53474">
    <property type="entry name" value="alpha/beta-Hydrolases"/>
    <property type="match status" value="1"/>
</dbReference>
<dbReference type="InterPro" id="IPR001375">
    <property type="entry name" value="Peptidase_S9_cat"/>
</dbReference>
<dbReference type="PANTHER" id="PTHR11731">
    <property type="entry name" value="PROTEASE FAMILY S9B,C DIPEPTIDYL-PEPTIDASE IV-RELATED"/>
    <property type="match status" value="1"/>
</dbReference>
<dbReference type="Gene3D" id="2.140.10.30">
    <property type="entry name" value="Dipeptidylpeptidase IV, N-terminal domain"/>
    <property type="match status" value="1"/>
</dbReference>
<evidence type="ECO:0000259" key="1">
    <source>
        <dbReference type="Pfam" id="PF00326"/>
    </source>
</evidence>
<dbReference type="InterPro" id="IPR002469">
    <property type="entry name" value="Peptidase_S9B_N"/>
</dbReference>
<gene>
    <name evidence="3" type="ORF">WMO46_15085</name>
</gene>
<dbReference type="PANTHER" id="PTHR11731:SF193">
    <property type="entry name" value="DIPEPTIDYL PEPTIDASE 9"/>
    <property type="match status" value="1"/>
</dbReference>
<keyword evidence="4" id="KW-1185">Reference proteome</keyword>
<evidence type="ECO:0000313" key="4">
    <source>
        <dbReference type="Proteomes" id="UP001460202"/>
    </source>
</evidence>
<reference evidence="3 4" key="1">
    <citation type="submission" date="2024-03" db="EMBL/GenBank/DDBJ databases">
        <title>Human intestinal bacterial collection.</title>
        <authorList>
            <person name="Pauvert C."/>
            <person name="Hitch T.C.A."/>
            <person name="Clavel T."/>
        </authorList>
    </citation>
    <scope>NUCLEOTIDE SEQUENCE [LARGE SCALE GENOMIC DNA]</scope>
    <source>
        <strain evidence="3 4">CLA-KB-H122</strain>
    </source>
</reference>
<organism evidence="3 4">
    <name type="scientific">Alistipes intestinihominis</name>
    <dbReference type="NCBI Taxonomy" id="3133172"/>
    <lineage>
        <taxon>Bacteria</taxon>
        <taxon>Pseudomonadati</taxon>
        <taxon>Bacteroidota</taxon>
        <taxon>Bacteroidia</taxon>
        <taxon>Bacteroidales</taxon>
        <taxon>Rikenellaceae</taxon>
        <taxon>Alistipes</taxon>
    </lineage>
</organism>
<dbReference type="Proteomes" id="UP001460202">
    <property type="component" value="Unassembled WGS sequence"/>
</dbReference>
<feature type="domain" description="Dipeptidylpeptidase IV N-terminal" evidence="2">
    <location>
        <begin position="162"/>
        <end position="462"/>
    </location>
</feature>
<dbReference type="Pfam" id="PF00930">
    <property type="entry name" value="DPPIV_N"/>
    <property type="match status" value="1"/>
</dbReference>
<dbReference type="Pfam" id="PF00326">
    <property type="entry name" value="Peptidase_S9"/>
    <property type="match status" value="1"/>
</dbReference>
<evidence type="ECO:0000313" key="3">
    <source>
        <dbReference type="EMBL" id="MEQ2546267.1"/>
    </source>
</evidence>
<dbReference type="Gene3D" id="3.40.50.1820">
    <property type="entry name" value="alpha/beta hydrolase"/>
    <property type="match status" value="1"/>
</dbReference>
<protein>
    <submittedName>
        <fullName evidence="3">Prolyl oligopeptidase family serine peptidase</fullName>
    </submittedName>
</protein>
<dbReference type="InterPro" id="IPR029058">
    <property type="entry name" value="AB_hydrolase_fold"/>
</dbReference>
<accession>A0ABV1H1T1</accession>
<proteinExistence type="predicted"/>
<dbReference type="EMBL" id="JBBMFL010000028">
    <property type="protein sequence ID" value="MEQ2546267.1"/>
    <property type="molecule type" value="Genomic_DNA"/>
</dbReference>
<feature type="domain" description="Peptidase S9 prolyl oligopeptidase catalytic" evidence="1">
    <location>
        <begin position="552"/>
        <end position="739"/>
    </location>
</feature>
<name>A0ABV1H1T1_9BACT</name>
<dbReference type="SUPFAM" id="SSF82171">
    <property type="entry name" value="DPP6 N-terminal domain-like"/>
    <property type="match status" value="1"/>
</dbReference>
<evidence type="ECO:0000259" key="2">
    <source>
        <dbReference type="Pfam" id="PF00930"/>
    </source>
</evidence>
<sequence length="765" mass="87899">MKRLLVFLTVWSLYPLCAQESYMARADRFSSDSLGGLIRNQYVSVQWIGKECRWFHYTSDDADARRYWLVDTRTWRKRPLFDSFSMARQLAAYADSSRMPTPKELRLYGLEFDSSDPRGFTFDFNKHRLHYDCRNGKLSEKPRRDASRGNLFSRGDYRRSYSADSSYYVTAVGHDLMLFRGDGSDSVRLTYDGERYHSFSTSGNNVVESEARSSAIGRWMGKSRYYLVVREDKREVEELTLVDNLARPRPKAKSYKFPMPGDEHVVQYDAWLVDADSMCIRKLDIARWPDQKVEVPRFSMIAHTDRYAYLVRRSRTCDSVELCRVNFAAHRVEPIIREVCKPAQNDQQFCFHILNEGRDILWWSERTGYGHYYLYDGNGRLQGAVTSGEYVAGKIERIDTLARTIIYEGYGREPGVNPHYRFYYKTGFGGGEPVLLTPGNGEHSVAFSPDGRFLTDTWSRMDRAPRHQVCDMKGRGRIELEPCDLSELYVRGWHEPEVVEVLAADSVTRLYGVVYLPFDREPGRKYPIISNVYPGPHVDLVPQAFTLDDNYNQSLAQLGFVVVNFAYRGSGPWRGRDFHTFGYGNLRDYALADDMAVVRQIAARYPCADIERVGIYGHSGGGFMTVAAMLNHPEFYKVGVAASGNHDNNIYSQWWGETFHGVKQTWGKDGKPHFECHIPTNIELADRLTGRLLLITGDMDNNVHPASTARLADALIRARKRFDMTVIPGADHGLGNSYYVNLIRYYFTEHLLGLPQQEIDIVKHN</sequence>
<dbReference type="RefSeq" id="WP_349094613.1">
    <property type="nucleotide sequence ID" value="NZ_JBBMFL010000028.1"/>
</dbReference>
<dbReference type="InterPro" id="IPR050278">
    <property type="entry name" value="Serine_Prot_S9B/DPPIV"/>
</dbReference>
<comment type="caution">
    <text evidence="3">The sequence shown here is derived from an EMBL/GenBank/DDBJ whole genome shotgun (WGS) entry which is preliminary data.</text>
</comment>